<dbReference type="EMBL" id="JBANQN010000008">
    <property type="protein sequence ID" value="KAK6782037.1"/>
    <property type="molecule type" value="Genomic_DNA"/>
</dbReference>
<comment type="caution">
    <text evidence="1">The sequence shown here is derived from an EMBL/GenBank/DDBJ whole genome shotgun (WGS) entry which is preliminary data.</text>
</comment>
<evidence type="ECO:0000313" key="1">
    <source>
        <dbReference type="EMBL" id="KAK6782037.1"/>
    </source>
</evidence>
<gene>
    <name evidence="1" type="ORF">RDI58_019833</name>
</gene>
<protein>
    <submittedName>
        <fullName evidence="1">Uncharacterized protein</fullName>
    </submittedName>
</protein>
<proteinExistence type="predicted"/>
<evidence type="ECO:0000313" key="2">
    <source>
        <dbReference type="Proteomes" id="UP001371456"/>
    </source>
</evidence>
<organism evidence="1 2">
    <name type="scientific">Solanum bulbocastanum</name>
    <name type="common">Wild potato</name>
    <dbReference type="NCBI Taxonomy" id="147425"/>
    <lineage>
        <taxon>Eukaryota</taxon>
        <taxon>Viridiplantae</taxon>
        <taxon>Streptophyta</taxon>
        <taxon>Embryophyta</taxon>
        <taxon>Tracheophyta</taxon>
        <taxon>Spermatophyta</taxon>
        <taxon>Magnoliopsida</taxon>
        <taxon>eudicotyledons</taxon>
        <taxon>Gunneridae</taxon>
        <taxon>Pentapetalae</taxon>
        <taxon>asterids</taxon>
        <taxon>lamiids</taxon>
        <taxon>Solanales</taxon>
        <taxon>Solanaceae</taxon>
        <taxon>Solanoideae</taxon>
        <taxon>Solaneae</taxon>
        <taxon>Solanum</taxon>
    </lineage>
</organism>
<accession>A0AAN8Y7B8</accession>
<keyword evidence="2" id="KW-1185">Reference proteome</keyword>
<dbReference type="Proteomes" id="UP001371456">
    <property type="component" value="Unassembled WGS sequence"/>
</dbReference>
<sequence length="10" mass="1290">MPSYDNWFCQ</sequence>
<name>A0AAN8Y7B8_SOLBU</name>
<reference evidence="1 2" key="1">
    <citation type="submission" date="2024-02" db="EMBL/GenBank/DDBJ databases">
        <title>de novo genome assembly of Solanum bulbocastanum strain 11H21.</title>
        <authorList>
            <person name="Hosaka A.J."/>
        </authorList>
    </citation>
    <scope>NUCLEOTIDE SEQUENCE [LARGE SCALE GENOMIC DNA]</scope>
    <source>
        <tissue evidence="1">Young leaves</tissue>
    </source>
</reference>